<keyword evidence="1" id="KW-0479">Metal-binding</keyword>
<evidence type="ECO:0000259" key="3">
    <source>
        <dbReference type="PROSITE" id="PS50157"/>
    </source>
</evidence>
<name>A0A9P6JC78_MORAP</name>
<evidence type="ECO:0000313" key="4">
    <source>
        <dbReference type="EMBL" id="KAF9967111.1"/>
    </source>
</evidence>
<dbReference type="Proteomes" id="UP000738359">
    <property type="component" value="Unassembled WGS sequence"/>
</dbReference>
<dbReference type="InterPro" id="IPR013087">
    <property type="entry name" value="Znf_C2H2_type"/>
</dbReference>
<evidence type="ECO:0000313" key="5">
    <source>
        <dbReference type="Proteomes" id="UP000738359"/>
    </source>
</evidence>
<dbReference type="EMBL" id="JAAAHY010000101">
    <property type="protein sequence ID" value="KAF9967111.1"/>
    <property type="molecule type" value="Genomic_DNA"/>
</dbReference>
<feature type="region of interest" description="Disordered" evidence="2">
    <location>
        <begin position="154"/>
        <end position="202"/>
    </location>
</feature>
<feature type="compositionally biased region" description="Basic and acidic residues" evidence="2">
    <location>
        <begin position="167"/>
        <end position="181"/>
    </location>
</feature>
<feature type="region of interest" description="Disordered" evidence="2">
    <location>
        <begin position="83"/>
        <end position="111"/>
    </location>
</feature>
<evidence type="ECO:0000256" key="2">
    <source>
        <dbReference type="SAM" id="MobiDB-lite"/>
    </source>
</evidence>
<feature type="compositionally biased region" description="Low complexity" evidence="2">
    <location>
        <begin position="15"/>
        <end position="30"/>
    </location>
</feature>
<dbReference type="GO" id="GO:0008270">
    <property type="term" value="F:zinc ion binding"/>
    <property type="evidence" value="ECO:0007669"/>
    <property type="project" value="UniProtKB-KW"/>
</dbReference>
<reference evidence="4" key="1">
    <citation type="journal article" date="2020" name="Fungal Divers.">
        <title>Resolving the Mortierellaceae phylogeny through synthesis of multi-gene phylogenetics and phylogenomics.</title>
        <authorList>
            <person name="Vandepol N."/>
            <person name="Liber J."/>
            <person name="Desiro A."/>
            <person name="Na H."/>
            <person name="Kennedy M."/>
            <person name="Barry K."/>
            <person name="Grigoriev I.V."/>
            <person name="Miller A.N."/>
            <person name="O'Donnell K."/>
            <person name="Stajich J.E."/>
            <person name="Bonito G."/>
        </authorList>
    </citation>
    <scope>NUCLEOTIDE SEQUENCE</scope>
    <source>
        <strain evidence="4">CK1249</strain>
    </source>
</reference>
<dbReference type="PROSITE" id="PS50157">
    <property type="entry name" value="ZINC_FINGER_C2H2_2"/>
    <property type="match status" value="1"/>
</dbReference>
<feature type="compositionally biased region" description="Basic and acidic residues" evidence="2">
    <location>
        <begin position="83"/>
        <end position="98"/>
    </location>
</feature>
<accession>A0A9P6JC78</accession>
<feature type="domain" description="C2H2-type" evidence="3">
    <location>
        <begin position="206"/>
        <end position="228"/>
    </location>
</feature>
<dbReference type="OrthoDB" id="2422497at2759"/>
<feature type="compositionally biased region" description="Low complexity" evidence="2">
    <location>
        <begin position="183"/>
        <end position="200"/>
    </location>
</feature>
<gene>
    <name evidence="4" type="ORF">BGZ70_000086</name>
</gene>
<evidence type="ECO:0000256" key="1">
    <source>
        <dbReference type="PROSITE-ProRule" id="PRU00042"/>
    </source>
</evidence>
<keyword evidence="1" id="KW-0862">Zinc</keyword>
<keyword evidence="1" id="KW-0863">Zinc-finger</keyword>
<proteinExistence type="predicted"/>
<comment type="caution">
    <text evidence="4">The sequence shown here is derived from an EMBL/GenBank/DDBJ whole genome shotgun (WGS) entry which is preliminary data.</text>
</comment>
<protein>
    <recommendedName>
        <fullName evidence="3">C2H2-type domain-containing protein</fullName>
    </recommendedName>
</protein>
<feature type="region of interest" description="Disordered" evidence="2">
    <location>
        <begin position="1"/>
        <end position="43"/>
    </location>
</feature>
<organism evidence="4 5">
    <name type="scientific">Mortierella alpina</name>
    <name type="common">Oleaginous fungus</name>
    <name type="synonym">Mortierella renispora</name>
    <dbReference type="NCBI Taxonomy" id="64518"/>
    <lineage>
        <taxon>Eukaryota</taxon>
        <taxon>Fungi</taxon>
        <taxon>Fungi incertae sedis</taxon>
        <taxon>Mucoromycota</taxon>
        <taxon>Mortierellomycotina</taxon>
        <taxon>Mortierellomycetes</taxon>
        <taxon>Mortierellales</taxon>
        <taxon>Mortierellaceae</taxon>
        <taxon>Mortierella</taxon>
    </lineage>
</organism>
<sequence length="228" mass="24227">MMASTPLPLTPCKDLYSSASRSAYPSPSLSPTTTYQDVLGSPAGDRLLKPSLMSLADTPASPTSPLDALVLALEVAEEMGRFQELEWQPRPDSASEKNEAEEDPNATVPSSPTVFMAKAETASPLMSLQQLPALMLPEPSVPAYQPLVTGPALSSSFTPSSLTPSTHPEKSVDFQSADHRRASVSSQSSVGSISSASSGGERSKTFACTLASCQKKFYQVAHLRIHER</sequence>
<feature type="compositionally biased region" description="Low complexity" evidence="2">
    <location>
        <begin position="154"/>
        <end position="166"/>
    </location>
</feature>
<dbReference type="AlphaFoldDB" id="A0A9P6JC78"/>
<keyword evidence="5" id="KW-1185">Reference proteome</keyword>